<protein>
    <submittedName>
        <fullName evidence="1">Uncharacterized protein</fullName>
    </submittedName>
</protein>
<sequence>MKKFDVLLHRKADLNDVKTVEVEATDEAEARSETARKYGALDWVVWVCNEKQFVEGYQGFTVTE</sequence>
<dbReference type="Proteomes" id="UP000320722">
    <property type="component" value="Chromosome"/>
</dbReference>
<accession>A0A517WCW3</accession>
<reference evidence="1 2" key="1">
    <citation type="submission" date="2019-02" db="EMBL/GenBank/DDBJ databases">
        <title>Deep-cultivation of Planctomycetes and their phenomic and genomic characterization uncovers novel biology.</title>
        <authorList>
            <person name="Wiegand S."/>
            <person name="Jogler M."/>
            <person name="Boedeker C."/>
            <person name="Pinto D."/>
            <person name="Vollmers J."/>
            <person name="Rivas-Marin E."/>
            <person name="Kohn T."/>
            <person name="Peeters S.H."/>
            <person name="Heuer A."/>
            <person name="Rast P."/>
            <person name="Oberbeckmann S."/>
            <person name="Bunk B."/>
            <person name="Jeske O."/>
            <person name="Meyerdierks A."/>
            <person name="Storesund J.E."/>
            <person name="Kallscheuer N."/>
            <person name="Luecker S."/>
            <person name="Lage O.M."/>
            <person name="Pohl T."/>
            <person name="Merkel B.J."/>
            <person name="Hornburger P."/>
            <person name="Mueller R.-W."/>
            <person name="Bruemmer F."/>
            <person name="Labrenz M."/>
            <person name="Spormann A.M."/>
            <person name="Op den Camp H."/>
            <person name="Overmann J."/>
            <person name="Amann R."/>
            <person name="Jetten M.S.M."/>
            <person name="Mascher T."/>
            <person name="Medema M.H."/>
            <person name="Devos D.P."/>
            <person name="Kaster A.-K."/>
            <person name="Ovreas L."/>
            <person name="Rohde M."/>
            <person name="Galperin M.Y."/>
            <person name="Jogler C."/>
        </authorList>
    </citation>
    <scope>NUCLEOTIDE SEQUENCE [LARGE SCALE GENOMIC DNA]</scope>
    <source>
        <strain evidence="1 2">V6</strain>
    </source>
</reference>
<proteinExistence type="predicted"/>
<evidence type="ECO:0000313" key="1">
    <source>
        <dbReference type="EMBL" id="QDU03099.1"/>
    </source>
</evidence>
<dbReference type="AlphaFoldDB" id="A0A517WCW3"/>
<evidence type="ECO:0000313" key="2">
    <source>
        <dbReference type="Proteomes" id="UP000320722"/>
    </source>
</evidence>
<name>A0A517WCW3_9PLAN</name>
<gene>
    <name evidence="1" type="ORF">V6x_28110</name>
</gene>
<dbReference type="EMBL" id="CP036347">
    <property type="protein sequence ID" value="QDU03099.1"/>
    <property type="molecule type" value="Genomic_DNA"/>
</dbReference>
<dbReference type="RefSeq" id="WP_145040638.1">
    <property type="nucleotide sequence ID" value="NZ_CP036347.1"/>
</dbReference>
<organism evidence="1 2">
    <name type="scientific">Gimesia chilikensis</name>
    <dbReference type="NCBI Taxonomy" id="2605989"/>
    <lineage>
        <taxon>Bacteria</taxon>
        <taxon>Pseudomonadati</taxon>
        <taxon>Planctomycetota</taxon>
        <taxon>Planctomycetia</taxon>
        <taxon>Planctomycetales</taxon>
        <taxon>Planctomycetaceae</taxon>
        <taxon>Gimesia</taxon>
    </lineage>
</organism>